<evidence type="ECO:0000313" key="2">
    <source>
        <dbReference type="EMBL" id="AJT49801.1"/>
    </source>
</evidence>
<proteinExistence type="predicted"/>
<gene>
    <name evidence="2" type="ORF">LBLM1_00890</name>
</gene>
<dbReference type="Proteomes" id="UP000003645">
    <property type="component" value="Chromosome"/>
</dbReference>
<evidence type="ECO:0000313" key="3">
    <source>
        <dbReference type="Proteomes" id="UP000003645"/>
    </source>
</evidence>
<evidence type="ECO:0000256" key="1">
    <source>
        <dbReference type="SAM" id="Phobius"/>
    </source>
</evidence>
<keyword evidence="1" id="KW-0812">Transmembrane</keyword>
<dbReference type="STRING" id="1130798.LBLM1_00890"/>
<dbReference type="EMBL" id="CP011013">
    <property type="protein sequence ID" value="AJT49801.1"/>
    <property type="molecule type" value="Genomic_DNA"/>
</dbReference>
<accession>A0A0D4CIT9</accession>
<sequence length="63" mass="7098">MITQIKNDMAAIIDTQGEPMTKTDAAFWYVCLNAVTFVILGLYGVAAINICELYRYGKRCFNN</sequence>
<dbReference type="AlphaFoldDB" id="A0A0D4CIT9"/>
<keyword evidence="1" id="KW-1133">Transmembrane helix</keyword>
<dbReference type="HOGENOM" id="CLU_2880252_0_0_9"/>
<feature type="transmembrane region" description="Helical" evidence="1">
    <location>
        <begin position="26"/>
        <end position="51"/>
    </location>
</feature>
<keyword evidence="1" id="KW-0472">Membrane</keyword>
<dbReference type="KEGG" id="lmu:LBLM1_00890"/>
<organism evidence="2 3">
    <name type="scientific">Limosilactobacillus mucosae LM1</name>
    <dbReference type="NCBI Taxonomy" id="1130798"/>
    <lineage>
        <taxon>Bacteria</taxon>
        <taxon>Bacillati</taxon>
        <taxon>Bacillota</taxon>
        <taxon>Bacilli</taxon>
        <taxon>Lactobacillales</taxon>
        <taxon>Lactobacillaceae</taxon>
        <taxon>Limosilactobacillus</taxon>
    </lineage>
</organism>
<name>A0A0D4CIT9_LIMMU</name>
<keyword evidence="3" id="KW-1185">Reference proteome</keyword>
<protein>
    <submittedName>
        <fullName evidence="2">Uncharacterized protein</fullName>
    </submittedName>
</protein>
<reference evidence="2 3" key="1">
    <citation type="journal article" date="2012" name="J. Bacteriol.">
        <title>Genome sequence of Lactobacillus mucosae LM1, isolated from piglet feces.</title>
        <authorList>
            <person name="Lee J.H."/>
            <person name="Valeriano V.D."/>
            <person name="Shin Y.R."/>
            <person name="Chae J.P."/>
            <person name="Kim G.B."/>
            <person name="Ham J.S."/>
            <person name="Chun J."/>
            <person name="Kang D.K."/>
        </authorList>
    </citation>
    <scope>NUCLEOTIDE SEQUENCE [LARGE SCALE GENOMIC DNA]</scope>
    <source>
        <strain evidence="2 3">LM1</strain>
    </source>
</reference>